<feature type="domain" description="Ig-like" evidence="9">
    <location>
        <begin position="168"/>
        <end position="253"/>
    </location>
</feature>
<keyword evidence="11" id="KW-1185">Reference proteome</keyword>
<dbReference type="Pfam" id="PF13927">
    <property type="entry name" value="Ig_3"/>
    <property type="match status" value="1"/>
</dbReference>
<dbReference type="OrthoDB" id="6244967at2759"/>
<dbReference type="SUPFAM" id="SSF48726">
    <property type="entry name" value="Immunoglobulin"/>
    <property type="match status" value="3"/>
</dbReference>
<evidence type="ECO:0000313" key="10">
    <source>
        <dbReference type="EMBL" id="KAG8240341.1"/>
    </source>
</evidence>
<dbReference type="PANTHER" id="PTHR45080:SF8">
    <property type="entry name" value="IG-LIKE DOMAIN-CONTAINING PROTEIN"/>
    <property type="match status" value="1"/>
</dbReference>
<feature type="domain" description="Ig-like" evidence="9">
    <location>
        <begin position="260"/>
        <end position="347"/>
    </location>
</feature>
<dbReference type="InterPro" id="IPR003598">
    <property type="entry name" value="Ig_sub2"/>
</dbReference>
<dbReference type="GO" id="GO:0007156">
    <property type="term" value="P:homophilic cell adhesion via plasma membrane adhesion molecules"/>
    <property type="evidence" value="ECO:0007669"/>
    <property type="project" value="TreeGrafter"/>
</dbReference>
<evidence type="ECO:0000256" key="6">
    <source>
        <dbReference type="ARBA" id="ARBA00023157"/>
    </source>
</evidence>
<comment type="caution">
    <text evidence="10">The sequence shown here is derived from an EMBL/GenBank/DDBJ whole genome shotgun (WGS) entry which is preliminary data.</text>
</comment>
<dbReference type="SMART" id="SM00408">
    <property type="entry name" value="IGc2"/>
    <property type="match status" value="2"/>
</dbReference>
<dbReference type="AlphaFoldDB" id="A0A8K0KV84"/>
<comment type="subcellular location">
    <subcellularLocation>
        <location evidence="1">Cell membrane</location>
    </subcellularLocation>
</comment>
<dbReference type="EMBL" id="KZ312450">
    <property type="protein sequence ID" value="KAG8240341.1"/>
    <property type="molecule type" value="Genomic_DNA"/>
</dbReference>
<evidence type="ECO:0000256" key="4">
    <source>
        <dbReference type="ARBA" id="ARBA00022737"/>
    </source>
</evidence>
<sequence length="356" mass="39684">MLEFIKPISDVNVKFNKVSLYFLLYFFISGQYQCFAENEWGIATSNSVFVRKAELNSFKDEPPQTVEVEEGAPYKLTCNPPDGWPKPNVYWLIQNADGGIKSINNSRMTLDPEGNLWFSNVTKADASDDFTYACSATSLFRNEYKVGNRVMLNVKSSGASGSQSYHEPIAQYVSRNNEVALRGKKVEIYCIFGGTPLPEIRWSKQGGSLPPDRVVLGNYGKSLVIKHVNFEDEATYTCEASNGQGSAKSHAVSLKVMAAPYFTVEPEIINAAEEESVTFRCEASGVPEPQISWIHNGKPIEEAPHNPRRKVTPNSITIDRLVKKDTGNYGCNATNSLGYVYKDVYVNVLGKFLFLF</sequence>
<dbReference type="GO" id="GO:0043025">
    <property type="term" value="C:neuronal cell body"/>
    <property type="evidence" value="ECO:0007669"/>
    <property type="project" value="TreeGrafter"/>
</dbReference>
<dbReference type="InterPro" id="IPR036179">
    <property type="entry name" value="Ig-like_dom_sf"/>
</dbReference>
<evidence type="ECO:0000256" key="7">
    <source>
        <dbReference type="ARBA" id="ARBA00023180"/>
    </source>
</evidence>
<dbReference type="InterPro" id="IPR050958">
    <property type="entry name" value="Cell_Adh-Cytoskel_Orgn"/>
</dbReference>
<dbReference type="Proteomes" id="UP000792457">
    <property type="component" value="Unassembled WGS sequence"/>
</dbReference>
<dbReference type="Pfam" id="PF07679">
    <property type="entry name" value="I-set"/>
    <property type="match status" value="2"/>
</dbReference>
<dbReference type="GO" id="GO:0005886">
    <property type="term" value="C:plasma membrane"/>
    <property type="evidence" value="ECO:0007669"/>
    <property type="project" value="UniProtKB-SubCell"/>
</dbReference>
<gene>
    <name evidence="10" type="ORF">J437_LFUL000816</name>
</gene>
<dbReference type="PANTHER" id="PTHR45080">
    <property type="entry name" value="CONTACTIN 5"/>
    <property type="match status" value="1"/>
</dbReference>
<evidence type="ECO:0000256" key="1">
    <source>
        <dbReference type="ARBA" id="ARBA00004236"/>
    </source>
</evidence>
<dbReference type="InterPro" id="IPR007110">
    <property type="entry name" value="Ig-like_dom"/>
</dbReference>
<dbReference type="GO" id="GO:0050808">
    <property type="term" value="P:synapse organization"/>
    <property type="evidence" value="ECO:0007669"/>
    <property type="project" value="TreeGrafter"/>
</dbReference>
<dbReference type="GO" id="GO:0030424">
    <property type="term" value="C:axon"/>
    <property type="evidence" value="ECO:0007669"/>
    <property type="project" value="TreeGrafter"/>
</dbReference>
<evidence type="ECO:0000256" key="5">
    <source>
        <dbReference type="ARBA" id="ARBA00023136"/>
    </source>
</evidence>
<evidence type="ECO:0000256" key="2">
    <source>
        <dbReference type="ARBA" id="ARBA00022475"/>
    </source>
</evidence>
<keyword evidence="6" id="KW-1015">Disulfide bond</keyword>
<keyword evidence="5" id="KW-0472">Membrane</keyword>
<evidence type="ECO:0000259" key="9">
    <source>
        <dbReference type="PROSITE" id="PS50835"/>
    </source>
</evidence>
<keyword evidence="8" id="KW-0393">Immunoglobulin domain</keyword>
<dbReference type="PIRSF" id="PIRSF000615">
    <property type="entry name" value="TyrPK_CSF1-R"/>
    <property type="match status" value="1"/>
</dbReference>
<reference evidence="10" key="1">
    <citation type="submission" date="2013-04" db="EMBL/GenBank/DDBJ databases">
        <authorList>
            <person name="Qu J."/>
            <person name="Murali S.C."/>
            <person name="Bandaranaike D."/>
            <person name="Bellair M."/>
            <person name="Blankenburg K."/>
            <person name="Chao H."/>
            <person name="Dinh H."/>
            <person name="Doddapaneni H."/>
            <person name="Downs B."/>
            <person name="Dugan-Rocha S."/>
            <person name="Elkadiri S."/>
            <person name="Gnanaolivu R.D."/>
            <person name="Hernandez B."/>
            <person name="Javaid M."/>
            <person name="Jayaseelan J.C."/>
            <person name="Lee S."/>
            <person name="Li M."/>
            <person name="Ming W."/>
            <person name="Munidasa M."/>
            <person name="Muniz J."/>
            <person name="Nguyen L."/>
            <person name="Ongeri F."/>
            <person name="Osuji N."/>
            <person name="Pu L.-L."/>
            <person name="Puazo M."/>
            <person name="Qu C."/>
            <person name="Quiroz J."/>
            <person name="Raj R."/>
            <person name="Weissenberger G."/>
            <person name="Xin Y."/>
            <person name="Zou X."/>
            <person name="Han Y."/>
            <person name="Richards S."/>
            <person name="Worley K."/>
            <person name="Muzny D."/>
            <person name="Gibbs R."/>
        </authorList>
    </citation>
    <scope>NUCLEOTIDE SEQUENCE</scope>
    <source>
        <strain evidence="10">Sampled in the wild</strain>
    </source>
</reference>
<evidence type="ECO:0000256" key="3">
    <source>
        <dbReference type="ARBA" id="ARBA00022729"/>
    </source>
</evidence>
<protein>
    <recommendedName>
        <fullName evidence="9">Ig-like domain-containing protein</fullName>
    </recommendedName>
</protein>
<dbReference type="GO" id="GO:0008046">
    <property type="term" value="F:axon guidance receptor activity"/>
    <property type="evidence" value="ECO:0007669"/>
    <property type="project" value="TreeGrafter"/>
</dbReference>
<dbReference type="FunFam" id="2.60.40.10:FF:001928">
    <property type="entry name" value="neuroglian isoform X2"/>
    <property type="match status" value="1"/>
</dbReference>
<dbReference type="InterPro" id="IPR013783">
    <property type="entry name" value="Ig-like_fold"/>
</dbReference>
<dbReference type="Gene3D" id="2.60.40.10">
    <property type="entry name" value="Immunoglobulins"/>
    <property type="match status" value="3"/>
</dbReference>
<keyword evidence="2" id="KW-1003">Cell membrane</keyword>
<reference evidence="10" key="2">
    <citation type="submission" date="2017-10" db="EMBL/GenBank/DDBJ databases">
        <title>Ladona fulva Genome sequencing and assembly.</title>
        <authorList>
            <person name="Murali S."/>
            <person name="Richards S."/>
            <person name="Bandaranaike D."/>
            <person name="Bellair M."/>
            <person name="Blankenburg K."/>
            <person name="Chao H."/>
            <person name="Dinh H."/>
            <person name="Doddapaneni H."/>
            <person name="Dugan-Rocha S."/>
            <person name="Elkadiri S."/>
            <person name="Gnanaolivu R."/>
            <person name="Hernandez B."/>
            <person name="Skinner E."/>
            <person name="Javaid M."/>
            <person name="Lee S."/>
            <person name="Li M."/>
            <person name="Ming W."/>
            <person name="Munidasa M."/>
            <person name="Muniz J."/>
            <person name="Nguyen L."/>
            <person name="Hughes D."/>
            <person name="Osuji N."/>
            <person name="Pu L.-L."/>
            <person name="Puazo M."/>
            <person name="Qu C."/>
            <person name="Quiroz J."/>
            <person name="Raj R."/>
            <person name="Weissenberger G."/>
            <person name="Xin Y."/>
            <person name="Zou X."/>
            <person name="Han Y."/>
            <person name="Worley K."/>
            <person name="Muzny D."/>
            <person name="Gibbs R."/>
        </authorList>
    </citation>
    <scope>NUCLEOTIDE SEQUENCE</scope>
    <source>
        <strain evidence="10">Sampled in the wild</strain>
    </source>
</reference>
<keyword evidence="7" id="KW-0325">Glycoprotein</keyword>
<keyword evidence="3" id="KW-0732">Signal</keyword>
<dbReference type="PROSITE" id="PS50835">
    <property type="entry name" value="IG_LIKE"/>
    <property type="match status" value="3"/>
</dbReference>
<feature type="domain" description="Ig-like" evidence="9">
    <location>
        <begin position="56"/>
        <end position="153"/>
    </location>
</feature>
<organism evidence="10 11">
    <name type="scientific">Ladona fulva</name>
    <name type="common">Scarce chaser dragonfly</name>
    <name type="synonym">Libellula fulva</name>
    <dbReference type="NCBI Taxonomy" id="123851"/>
    <lineage>
        <taxon>Eukaryota</taxon>
        <taxon>Metazoa</taxon>
        <taxon>Ecdysozoa</taxon>
        <taxon>Arthropoda</taxon>
        <taxon>Hexapoda</taxon>
        <taxon>Insecta</taxon>
        <taxon>Pterygota</taxon>
        <taxon>Palaeoptera</taxon>
        <taxon>Odonata</taxon>
        <taxon>Epiprocta</taxon>
        <taxon>Anisoptera</taxon>
        <taxon>Libelluloidea</taxon>
        <taxon>Libellulidae</taxon>
        <taxon>Ladona</taxon>
    </lineage>
</organism>
<dbReference type="FunFam" id="2.60.40.10:FF:000005">
    <property type="entry name" value="Neuronal cell adhesion molecule"/>
    <property type="match status" value="1"/>
</dbReference>
<dbReference type="InterPro" id="IPR013098">
    <property type="entry name" value="Ig_I-set"/>
</dbReference>
<evidence type="ECO:0000256" key="8">
    <source>
        <dbReference type="ARBA" id="ARBA00023319"/>
    </source>
</evidence>
<evidence type="ECO:0000313" key="11">
    <source>
        <dbReference type="Proteomes" id="UP000792457"/>
    </source>
</evidence>
<dbReference type="FunFam" id="2.60.40.10:FF:000032">
    <property type="entry name" value="palladin isoform X1"/>
    <property type="match status" value="1"/>
</dbReference>
<accession>A0A8K0KV84</accession>
<keyword evidence="4" id="KW-0677">Repeat</keyword>
<name>A0A8K0KV84_LADFU</name>
<dbReference type="InterPro" id="IPR003599">
    <property type="entry name" value="Ig_sub"/>
</dbReference>
<proteinExistence type="predicted"/>
<dbReference type="SMART" id="SM00409">
    <property type="entry name" value="IG"/>
    <property type="match status" value="3"/>
</dbReference>